<feature type="transmembrane region" description="Helical" evidence="1">
    <location>
        <begin position="250"/>
        <end position="274"/>
    </location>
</feature>
<feature type="transmembrane region" description="Helical" evidence="1">
    <location>
        <begin position="645"/>
        <end position="668"/>
    </location>
</feature>
<gene>
    <name evidence="2" type="ORF">FLSS-6_0002</name>
</gene>
<accession>M1Q147</accession>
<feature type="transmembrane region" description="Helical" evidence="1">
    <location>
        <begin position="223"/>
        <end position="244"/>
    </location>
</feature>
<name>M1Q147_9ZZZZ</name>
<proteinExistence type="predicted"/>
<feature type="transmembrane region" description="Helical" evidence="1">
    <location>
        <begin position="534"/>
        <end position="553"/>
    </location>
</feature>
<organism evidence="2">
    <name type="scientific">uncultured organism</name>
    <dbReference type="NCBI Taxonomy" id="155900"/>
    <lineage>
        <taxon>unclassified sequences</taxon>
        <taxon>environmental samples</taxon>
    </lineage>
</organism>
<dbReference type="EMBL" id="JX684078">
    <property type="protein sequence ID" value="AGF92947.1"/>
    <property type="molecule type" value="Genomic_DNA"/>
</dbReference>
<dbReference type="AlphaFoldDB" id="M1Q147"/>
<feature type="transmembrane region" description="Helical" evidence="1">
    <location>
        <begin position="621"/>
        <end position="639"/>
    </location>
</feature>
<evidence type="ECO:0000256" key="1">
    <source>
        <dbReference type="SAM" id="Phobius"/>
    </source>
</evidence>
<feature type="transmembrane region" description="Helical" evidence="1">
    <location>
        <begin position="426"/>
        <end position="446"/>
    </location>
</feature>
<evidence type="ECO:0000313" key="2">
    <source>
        <dbReference type="EMBL" id="AGF92947.1"/>
    </source>
</evidence>
<dbReference type="Gene3D" id="2.130.10.10">
    <property type="entry name" value="YVTN repeat-like/Quinoprotein amine dehydrogenase"/>
    <property type="match status" value="1"/>
</dbReference>
<keyword evidence="1" id="KW-0812">Transmembrane</keyword>
<dbReference type="InterPro" id="IPR011044">
    <property type="entry name" value="Quino_amine_DH_bsu"/>
</dbReference>
<reference evidence="2" key="1">
    <citation type="journal article" date="2013" name="Syst. Appl. Microbiol.">
        <title>New insights into the archaeal diversity of a hypersaline microbial mat obtained by a metagenomic approach.</title>
        <authorList>
            <person name="Lopez-Lopez A."/>
            <person name="Richter M."/>
            <person name="Pena A."/>
            <person name="Tamames J."/>
            <person name="Rossello-Mora R."/>
        </authorList>
    </citation>
    <scope>NUCLEOTIDE SEQUENCE</scope>
</reference>
<dbReference type="InterPro" id="IPR015943">
    <property type="entry name" value="WD40/YVTN_repeat-like_dom_sf"/>
</dbReference>
<feature type="transmembrane region" description="Helical" evidence="1">
    <location>
        <begin position="510"/>
        <end position="528"/>
    </location>
</feature>
<sequence>MEDGRIVGLGEEKITFTPPIDGDIEGFCVSPSDSIAFWSGPSGVHILEEGNSTQILEVKDVTDCAFSEDGKLAVAYKKKVQVYNTTTLEVLFEEGLEEAEHRVGFTNGGKDLVCSGGTQAFRLWSLESQGLIEKRDFEEDTVKDLEVDNDRFSVMTEDRVYLYNSEGALKKRIQSSPEVPLFLPLVAVGAGLLSILTIWSELDRQHQNVEKFYFRESKLPYDEGVLLGSLGIFGMTSFLLYLFIHMEVLISMGLWVTPLFVALLWVFLLFYVLVRPREVKLDSNTFYFSTSLFQEHFKGWGRKTKLNNIRAVHPDYFYNKAQETFDQTGFQILTIEGDPGKVLFTMNNREKNTRRLERAMKKAFGPKWDRVYVDEPYIDEERWEEIGHLADKSLRMMTVKMMVFVTPIFAMQIVASFFLDKISIEIFFLILGGAGALAMGGVLYVMSQLRKVKEAQSIKAKKEIGPDQTTSYTPVAEEVEKDEIDPEKYLDYTKKDWKEVDRKLQLERPLMYLAFGLMGALLIVIMVGASTTNLLLLIVGAILPAPLFFLVFYMNKITKARNMVKNAVEHELRTGEKVLPTGFEIPPPLMGDYISREPIDVTEKERRLADKWTDEIQNVKMMIFISIGIFIPIGIVMIYNDLFQGQYGTYIVFALIFLPIIFIMWYSFRKGKIVGKVKEAEKIEELLEEQKKDEGDRP</sequence>
<keyword evidence="1" id="KW-1133">Transmembrane helix</keyword>
<feature type="transmembrane region" description="Helical" evidence="1">
    <location>
        <begin position="181"/>
        <end position="202"/>
    </location>
</feature>
<keyword evidence="1" id="KW-0472">Membrane</keyword>
<feature type="transmembrane region" description="Helical" evidence="1">
    <location>
        <begin position="401"/>
        <end position="420"/>
    </location>
</feature>
<protein>
    <submittedName>
        <fullName evidence="2">Membrane protein</fullName>
    </submittedName>
</protein>
<dbReference type="SUPFAM" id="SSF50969">
    <property type="entry name" value="YVTN repeat-like/Quinoprotein amine dehydrogenase"/>
    <property type="match status" value="1"/>
</dbReference>